<feature type="chain" id="PRO_5043117411" evidence="1">
    <location>
        <begin position="20"/>
        <end position="758"/>
    </location>
</feature>
<evidence type="ECO:0000256" key="1">
    <source>
        <dbReference type="SAM" id="SignalP"/>
    </source>
</evidence>
<reference evidence="2" key="2">
    <citation type="submission" date="2022-09" db="EMBL/GenBank/DDBJ databases">
        <title>Intensive care unit water sources are persistently colonized with multi-drug resistant bacteria and are the site of extensive horizontal gene transfer of antibiotic resistance genes.</title>
        <authorList>
            <person name="Diorio-Toth L."/>
        </authorList>
    </citation>
    <scope>NUCLEOTIDE SEQUENCE</scope>
    <source>
        <strain evidence="2">GD03704</strain>
    </source>
</reference>
<protein>
    <submittedName>
        <fullName evidence="2">Fatty acid cis/trans isomerase</fullName>
    </submittedName>
    <submittedName>
        <fullName evidence="3">Fatty acid cistrans isomerase</fullName>
    </submittedName>
</protein>
<sequence>MLKPAALFLLFFAAGLARAEAISYVDDVQPILTHKCVACHTCYDAPCQLNLGSGEGIARGASKQLVYDGTRSKAQATTRLYLDAQGETAWRQRDFHSVLDGGNGQAALIKRMLELGRSQPLEPNAKLPDNLDIAITRSNSCPLPGEFAAYAQKNPHGGMPFAVTGLNDDEYATLEQWLAQGAPVAEQALKPSAVELRQVEQWENFMNAPGVRQDLVSRWLYEHLFLAHLHFEGGEPGHFFQMVRSRTPSGKPIDPIATRRPNDDPGTEFYYRLWPIQGVIVHKTHITYPLDDAKLARVKELFFGEDWALDAVPGYGAQRRANPFETFAAIPARARYQFMLDNAEYFVRTFIRGPVCRGQIATDVIRDNFWAVFQAPEHDLYITDANYQREATPLLAMPGQFDDIGDLLGLWRNYRDKRNDYENLRKDAYADAPPADWAHIWSGNDNALLSIFRQHDSASVRKGLLGEIPQTLWWMDYPLLERTYYQLVVNFDVFGNVSHQAQTRLYFDLIRNGAEVNFLRLLPARSREAYLDDWYQNSGKLKMLLDYTSIDHRSPSAIGLTGDDPKKQFAEQLLQRYAKLNARPDPINRCTGAQCYRDGLPRELQDVEQTLARLASRPAGGLRVIDQLPEATILRVELSDGSREIYSLLRNRAHSNVAFMLGEELRYQPRLDTLTIYPEVLSSYPNFLFTVKAGEVDAFVKQMEGVSDAKSFEQIVERWGVRRSHPEFWRYFHDLAEHVRETQPLETGVLDMNRYQNL</sequence>
<proteinExistence type="predicted"/>
<evidence type="ECO:0000313" key="3">
    <source>
        <dbReference type="EMBL" id="SUD60146.1"/>
    </source>
</evidence>
<dbReference type="RefSeq" id="WP_003460207.1">
    <property type="nucleotide sequence ID" value="NZ_CP104579.1"/>
</dbReference>
<reference evidence="3 4" key="1">
    <citation type="submission" date="2018-06" db="EMBL/GenBank/DDBJ databases">
        <authorList>
            <consortium name="Pathogen Informatics"/>
            <person name="Doyle S."/>
        </authorList>
    </citation>
    <scope>NUCLEOTIDE SEQUENCE [LARGE SCALE GENOMIC DNA]</scope>
    <source>
        <strain evidence="3 4">NCTC10860</strain>
    </source>
</reference>
<name>A0A061CS50_ECTOL</name>
<dbReference type="Proteomes" id="UP000254084">
    <property type="component" value="Unassembled WGS sequence"/>
</dbReference>
<keyword evidence="3" id="KW-0413">Isomerase</keyword>
<dbReference type="GeneID" id="300416462"/>
<dbReference type="InterPro" id="IPR010706">
    <property type="entry name" value="Fatty_acid_cis-trans_isomerase"/>
</dbReference>
<dbReference type="GO" id="GO:0016853">
    <property type="term" value="F:isomerase activity"/>
    <property type="evidence" value="ECO:0007669"/>
    <property type="project" value="UniProtKB-KW"/>
</dbReference>
<evidence type="ECO:0000313" key="4">
    <source>
        <dbReference type="Proteomes" id="UP000254084"/>
    </source>
</evidence>
<keyword evidence="1" id="KW-0732">Signal</keyword>
<dbReference type="EMBL" id="JAOCJE010000001">
    <property type="protein sequence ID" value="MDH1341461.1"/>
    <property type="molecule type" value="Genomic_DNA"/>
</dbReference>
<dbReference type="EMBL" id="UGUW01000004">
    <property type="protein sequence ID" value="SUD60146.1"/>
    <property type="molecule type" value="Genomic_DNA"/>
</dbReference>
<dbReference type="Proteomes" id="UP001161697">
    <property type="component" value="Unassembled WGS sequence"/>
</dbReference>
<evidence type="ECO:0000313" key="2">
    <source>
        <dbReference type="EMBL" id="MDH1341461.1"/>
    </source>
</evidence>
<dbReference type="AlphaFoldDB" id="A0A061CS50"/>
<gene>
    <name evidence="2" type="ORF">N5J11_20165</name>
    <name evidence="3" type="ORF">NCTC10860_02475</name>
</gene>
<feature type="signal peptide" evidence="1">
    <location>
        <begin position="1"/>
        <end position="19"/>
    </location>
</feature>
<organism evidence="3 4">
    <name type="scientific">Ectopseudomonas oleovorans</name>
    <name type="common">Pseudomonas oleovorans</name>
    <dbReference type="NCBI Taxonomy" id="301"/>
    <lineage>
        <taxon>Bacteria</taxon>
        <taxon>Pseudomonadati</taxon>
        <taxon>Pseudomonadota</taxon>
        <taxon>Gammaproteobacteria</taxon>
        <taxon>Pseudomonadales</taxon>
        <taxon>Pseudomonadaceae</taxon>
        <taxon>Ectopseudomonas</taxon>
    </lineage>
</organism>
<accession>A0A061CS50</accession>
<dbReference type="Pfam" id="PF06934">
    <property type="entry name" value="CTI"/>
    <property type="match status" value="1"/>
</dbReference>